<name>A0AAD6LQX3_9ROSI</name>
<protein>
    <submittedName>
        <fullName evidence="2">Uncharacterized protein</fullName>
    </submittedName>
</protein>
<sequence length="201" mass="22516">MGSIAIRTISKRFLHGNLMRQTCIRNTESLSPRHHSSKTRVSYTLYKPSPSHPFSTSPPRPSRSNSKSKSGFIGWAITASLVQFYEKVLPKRDVLTTFKKVFMGQAVYGPANATLFSPIMQLYKGILCFFPPQGYREAVIGHFFIISYLYKSVEATPEPSSRYQCPCSDQFGLMVGIHLFDTSESLALSWMLLAADILCAS</sequence>
<accession>A0AAD6LQX3</accession>
<evidence type="ECO:0000313" key="2">
    <source>
        <dbReference type="EMBL" id="KAJ6971576.1"/>
    </source>
</evidence>
<reference evidence="2" key="1">
    <citation type="journal article" date="2023" name="Mol. Ecol. Resour.">
        <title>Chromosome-level genome assembly of a triploid poplar Populus alba 'Berolinensis'.</title>
        <authorList>
            <person name="Chen S."/>
            <person name="Yu Y."/>
            <person name="Wang X."/>
            <person name="Wang S."/>
            <person name="Zhang T."/>
            <person name="Zhou Y."/>
            <person name="He R."/>
            <person name="Meng N."/>
            <person name="Wang Y."/>
            <person name="Liu W."/>
            <person name="Liu Z."/>
            <person name="Liu J."/>
            <person name="Guo Q."/>
            <person name="Huang H."/>
            <person name="Sederoff R.R."/>
            <person name="Wang G."/>
            <person name="Qu G."/>
            <person name="Chen S."/>
        </authorList>
    </citation>
    <scope>NUCLEOTIDE SEQUENCE</scope>
    <source>
        <strain evidence="2">SC-2020</strain>
    </source>
</reference>
<comment type="caution">
    <text evidence="2">The sequence shown here is derived from an EMBL/GenBank/DDBJ whole genome shotgun (WGS) entry which is preliminary data.</text>
</comment>
<feature type="region of interest" description="Disordered" evidence="1">
    <location>
        <begin position="44"/>
        <end position="69"/>
    </location>
</feature>
<dbReference type="EMBL" id="JAQIZT010000014">
    <property type="protein sequence ID" value="KAJ6971576.1"/>
    <property type="molecule type" value="Genomic_DNA"/>
</dbReference>
<organism evidence="2 3">
    <name type="scientific">Populus alba x Populus x berolinensis</name>
    <dbReference type="NCBI Taxonomy" id="444605"/>
    <lineage>
        <taxon>Eukaryota</taxon>
        <taxon>Viridiplantae</taxon>
        <taxon>Streptophyta</taxon>
        <taxon>Embryophyta</taxon>
        <taxon>Tracheophyta</taxon>
        <taxon>Spermatophyta</taxon>
        <taxon>Magnoliopsida</taxon>
        <taxon>eudicotyledons</taxon>
        <taxon>Gunneridae</taxon>
        <taxon>Pentapetalae</taxon>
        <taxon>rosids</taxon>
        <taxon>fabids</taxon>
        <taxon>Malpighiales</taxon>
        <taxon>Salicaceae</taxon>
        <taxon>Saliceae</taxon>
        <taxon>Populus</taxon>
    </lineage>
</organism>
<evidence type="ECO:0000256" key="1">
    <source>
        <dbReference type="SAM" id="MobiDB-lite"/>
    </source>
</evidence>
<gene>
    <name evidence="2" type="ORF">NC653_032175</name>
</gene>
<evidence type="ECO:0000313" key="3">
    <source>
        <dbReference type="Proteomes" id="UP001164929"/>
    </source>
</evidence>
<dbReference type="Proteomes" id="UP001164929">
    <property type="component" value="Chromosome 14"/>
</dbReference>
<keyword evidence="3" id="KW-1185">Reference proteome</keyword>
<dbReference type="AlphaFoldDB" id="A0AAD6LQX3"/>
<proteinExistence type="predicted"/>